<dbReference type="InterPro" id="IPR036420">
    <property type="entry name" value="BRCT_dom_sf"/>
</dbReference>
<dbReference type="InterPro" id="IPR001679">
    <property type="entry name" value="DNA_ligase"/>
</dbReference>
<dbReference type="FunFam" id="1.10.150.20:FF:000006">
    <property type="entry name" value="DNA ligase"/>
    <property type="match status" value="1"/>
</dbReference>
<dbReference type="InterPro" id="IPR004149">
    <property type="entry name" value="Znf_DNAligase_C4"/>
</dbReference>
<dbReference type="PROSITE" id="PS01056">
    <property type="entry name" value="DNA_LIGASE_N2"/>
    <property type="match status" value="1"/>
</dbReference>
<evidence type="ECO:0000256" key="10">
    <source>
        <dbReference type="ARBA" id="ARBA00023027"/>
    </source>
</evidence>
<dbReference type="InterPro" id="IPR010994">
    <property type="entry name" value="RuvA_2-like"/>
</dbReference>
<sequence>MKHDQVRQDIEALCEEIRYHNTRYYVEDNPEISDAEYDLLMRRLQNLEALNPDLVTPDSPTQRVGAAPLDKFETVTHTIPMLSLANAMNEEELRDFDQRIKRMLGHNDEIEYVFEPKIDGLAFEAVYEDGTFTIGSTRGDGVTGENITHNLKTIASIPLRLSEQKDSDGNVIFRPPKRLEARGEVYMEKKDFIALNTEREQSGEALFANPRNSAAGSLRQLDPAVTAKRPLTAFFYAAGVVEGLAFSTHSGMLDTFREVGLRTNPLNRICQGIDEVLECYRELRETKDSLPYEIDGTVVKVNSLRLQEELGVISRSPRWAIAYKFPAAQETTVVQDIIVQVGRTGALTPVAVLEPVNIRGVQVSRATLHNQDEIDRKDIRIGDTVVVQRAGDVIPEVVKVIDTKRSGHEQPFTLPAQCPVCQGGVVRPEGEAVLRCTNVDCPAKQIGAMEHFVSKRAMNIDGVSTKILESLINNGLITDAADLYFLTQDQLLPLERMAEKSADNIIQAIAQSKHPELHRFLYALGIRHVGEHTARVLARHFGSLEKIQTASEDEFIAVHEVGPEVAKSLSSYFQLERTAHLLQKFTDGGLEIATATEENAPRPLSGKSFVLTGTLESYTRDQAKVLLEKSGARIVSSVSKKTDYVIAGRDPGSKLAKAQKLGITVLNEDELNNLLGV</sequence>
<dbReference type="SUPFAM" id="SSF52113">
    <property type="entry name" value="BRCT domain"/>
    <property type="match status" value="1"/>
</dbReference>
<keyword evidence="10 14" id="KW-0520">NAD</keyword>
<evidence type="ECO:0000256" key="8">
    <source>
        <dbReference type="ARBA" id="ARBA00022833"/>
    </source>
</evidence>
<organism evidence="17 18">
    <name type="scientific">candidate division KSB3 bacterium</name>
    <dbReference type="NCBI Taxonomy" id="2044937"/>
    <lineage>
        <taxon>Bacteria</taxon>
        <taxon>candidate division KSB3</taxon>
    </lineage>
</organism>
<dbReference type="GO" id="GO:0006281">
    <property type="term" value="P:DNA repair"/>
    <property type="evidence" value="ECO:0007669"/>
    <property type="project" value="UniProtKB-KW"/>
</dbReference>
<dbReference type="Pfam" id="PF03119">
    <property type="entry name" value="DNA_ligase_ZBD"/>
    <property type="match status" value="1"/>
</dbReference>
<evidence type="ECO:0000313" key="18">
    <source>
        <dbReference type="Proteomes" id="UP000230821"/>
    </source>
</evidence>
<dbReference type="SUPFAM" id="SSF50249">
    <property type="entry name" value="Nucleic acid-binding proteins"/>
    <property type="match status" value="1"/>
</dbReference>
<dbReference type="Pfam" id="PF01653">
    <property type="entry name" value="DNA_ligase_aden"/>
    <property type="match status" value="1"/>
</dbReference>
<dbReference type="SUPFAM" id="SSF56091">
    <property type="entry name" value="DNA ligase/mRNA capping enzyme, catalytic domain"/>
    <property type="match status" value="1"/>
</dbReference>
<dbReference type="AlphaFoldDB" id="A0A2G6KER2"/>
<dbReference type="Gene3D" id="3.40.50.10190">
    <property type="entry name" value="BRCT domain"/>
    <property type="match status" value="1"/>
</dbReference>
<comment type="similarity">
    <text evidence="13 14">Belongs to the NAD-dependent DNA ligase family. LigA subfamily.</text>
</comment>
<keyword evidence="11 14" id="KW-0234">DNA repair</keyword>
<evidence type="ECO:0000256" key="4">
    <source>
        <dbReference type="ARBA" id="ARBA00022598"/>
    </source>
</evidence>
<dbReference type="NCBIfam" id="TIGR00575">
    <property type="entry name" value="dnlj"/>
    <property type="match status" value="1"/>
</dbReference>
<feature type="binding site" evidence="14">
    <location>
        <position position="441"/>
    </location>
    <ligand>
        <name>Zn(2+)</name>
        <dbReference type="ChEBI" id="CHEBI:29105"/>
    </ligand>
</feature>
<feature type="binding site" evidence="14">
    <location>
        <position position="436"/>
    </location>
    <ligand>
        <name>Zn(2+)</name>
        <dbReference type="ChEBI" id="CHEBI:29105"/>
    </ligand>
</feature>
<dbReference type="Pfam" id="PF00533">
    <property type="entry name" value="BRCT"/>
    <property type="match status" value="1"/>
</dbReference>
<dbReference type="InterPro" id="IPR013839">
    <property type="entry name" value="DNAligase_adenylation"/>
</dbReference>
<evidence type="ECO:0000256" key="3">
    <source>
        <dbReference type="ARBA" id="ARBA00013308"/>
    </source>
</evidence>
<dbReference type="PANTHER" id="PTHR23389:SF9">
    <property type="entry name" value="DNA LIGASE"/>
    <property type="match status" value="1"/>
</dbReference>
<evidence type="ECO:0000256" key="14">
    <source>
        <dbReference type="HAMAP-Rule" id="MF_01588"/>
    </source>
</evidence>
<dbReference type="InterPro" id="IPR004150">
    <property type="entry name" value="NAD_DNA_ligase_OB"/>
</dbReference>
<protein>
    <recommendedName>
        <fullName evidence="3 14">DNA ligase</fullName>
        <ecNumber evidence="2 14">6.5.1.2</ecNumber>
    </recommendedName>
    <alternativeName>
        <fullName evidence="14">Polydeoxyribonucleotide synthase [NAD(+)]</fullName>
    </alternativeName>
</protein>
<dbReference type="Gene3D" id="6.20.10.30">
    <property type="match status" value="1"/>
</dbReference>
<dbReference type="HAMAP" id="MF_01588">
    <property type="entry name" value="DNA_ligase_A"/>
    <property type="match status" value="1"/>
</dbReference>
<dbReference type="EC" id="6.5.1.2" evidence="2 14"/>
<dbReference type="SUPFAM" id="SSF47781">
    <property type="entry name" value="RuvA domain 2-like"/>
    <property type="match status" value="1"/>
</dbReference>
<feature type="binding site" evidence="14">
    <location>
        <position position="115"/>
    </location>
    <ligand>
        <name>NAD(+)</name>
        <dbReference type="ChEBI" id="CHEBI:57540"/>
    </ligand>
</feature>
<feature type="binding site" evidence="14">
    <location>
        <position position="184"/>
    </location>
    <ligand>
        <name>NAD(+)</name>
        <dbReference type="ChEBI" id="CHEBI:57540"/>
    </ligand>
</feature>
<dbReference type="PIRSF" id="PIRSF001604">
    <property type="entry name" value="LigA"/>
    <property type="match status" value="1"/>
</dbReference>
<evidence type="ECO:0000256" key="13">
    <source>
        <dbReference type="ARBA" id="ARBA00060881"/>
    </source>
</evidence>
<keyword evidence="5 14" id="KW-0235">DNA replication</keyword>
<name>A0A2G6KER2_9BACT</name>
<dbReference type="GO" id="GO:0005829">
    <property type="term" value="C:cytosol"/>
    <property type="evidence" value="ECO:0007669"/>
    <property type="project" value="TreeGrafter"/>
</dbReference>
<keyword evidence="6 14" id="KW-0479">Metal-binding</keyword>
<evidence type="ECO:0000256" key="7">
    <source>
        <dbReference type="ARBA" id="ARBA00022763"/>
    </source>
</evidence>
<gene>
    <name evidence="14" type="primary">ligA</name>
    <name evidence="17" type="ORF">CSA56_11590</name>
</gene>
<dbReference type="CDD" id="cd17748">
    <property type="entry name" value="BRCT_DNA_ligase_like"/>
    <property type="match status" value="1"/>
</dbReference>
<dbReference type="SMART" id="SM00292">
    <property type="entry name" value="BRCT"/>
    <property type="match status" value="1"/>
</dbReference>
<dbReference type="Gene3D" id="3.30.470.30">
    <property type="entry name" value="DNA ligase/mRNA capping enzyme"/>
    <property type="match status" value="1"/>
</dbReference>
<evidence type="ECO:0000259" key="16">
    <source>
        <dbReference type="PROSITE" id="PS50172"/>
    </source>
</evidence>
<dbReference type="GO" id="GO:0046872">
    <property type="term" value="F:metal ion binding"/>
    <property type="evidence" value="ECO:0007669"/>
    <property type="project" value="UniProtKB-KW"/>
</dbReference>
<evidence type="ECO:0000256" key="12">
    <source>
        <dbReference type="ARBA" id="ARBA00034005"/>
    </source>
</evidence>
<dbReference type="InterPro" id="IPR012340">
    <property type="entry name" value="NA-bd_OB-fold"/>
</dbReference>
<comment type="cofactor">
    <cofactor evidence="14">
        <name>Mg(2+)</name>
        <dbReference type="ChEBI" id="CHEBI:18420"/>
    </cofactor>
    <cofactor evidence="14">
        <name>Mn(2+)</name>
        <dbReference type="ChEBI" id="CHEBI:29035"/>
    </cofactor>
</comment>
<dbReference type="FunFam" id="3.30.470.30:FF:000001">
    <property type="entry name" value="DNA ligase"/>
    <property type="match status" value="1"/>
</dbReference>
<evidence type="ECO:0000256" key="5">
    <source>
        <dbReference type="ARBA" id="ARBA00022705"/>
    </source>
</evidence>
<evidence type="ECO:0000256" key="2">
    <source>
        <dbReference type="ARBA" id="ARBA00012722"/>
    </source>
</evidence>
<keyword evidence="7 14" id="KW-0227">DNA damage</keyword>
<dbReference type="EMBL" id="PDSK01000098">
    <property type="protein sequence ID" value="PIE33442.1"/>
    <property type="molecule type" value="Genomic_DNA"/>
</dbReference>
<evidence type="ECO:0000256" key="9">
    <source>
        <dbReference type="ARBA" id="ARBA00022842"/>
    </source>
</evidence>
<dbReference type="FunFam" id="1.10.150.20:FF:000007">
    <property type="entry name" value="DNA ligase"/>
    <property type="match status" value="1"/>
</dbReference>
<feature type="binding site" evidence="14">
    <location>
        <position position="418"/>
    </location>
    <ligand>
        <name>Zn(2+)</name>
        <dbReference type="ChEBI" id="CHEBI:29105"/>
    </ligand>
</feature>
<dbReference type="FunFam" id="1.10.287.610:FF:000002">
    <property type="entry name" value="DNA ligase"/>
    <property type="match status" value="1"/>
</dbReference>
<evidence type="ECO:0000256" key="1">
    <source>
        <dbReference type="ARBA" id="ARBA00004067"/>
    </source>
</evidence>
<keyword evidence="14" id="KW-0464">Manganese</keyword>
<keyword evidence="8 14" id="KW-0862">Zinc</keyword>
<evidence type="ECO:0000256" key="6">
    <source>
        <dbReference type="ARBA" id="ARBA00022723"/>
    </source>
</evidence>
<evidence type="ECO:0000313" key="17">
    <source>
        <dbReference type="EMBL" id="PIE33442.1"/>
    </source>
</evidence>
<dbReference type="GO" id="GO:0003911">
    <property type="term" value="F:DNA ligase (NAD+) activity"/>
    <property type="evidence" value="ECO:0007669"/>
    <property type="project" value="UniProtKB-UniRule"/>
</dbReference>
<dbReference type="InterPro" id="IPR013840">
    <property type="entry name" value="DNAligase_N"/>
</dbReference>
<feature type="domain" description="BRCT" evidence="16">
    <location>
        <begin position="599"/>
        <end position="677"/>
    </location>
</feature>
<feature type="active site" description="N6-AMP-lysine intermediate" evidence="14">
    <location>
        <position position="117"/>
    </location>
</feature>
<evidence type="ECO:0000256" key="11">
    <source>
        <dbReference type="ARBA" id="ARBA00023204"/>
    </source>
</evidence>
<dbReference type="InterPro" id="IPR018239">
    <property type="entry name" value="DNA_ligase_AS"/>
</dbReference>
<feature type="binding site" evidence="14">
    <location>
        <position position="421"/>
    </location>
    <ligand>
        <name>Zn(2+)</name>
        <dbReference type="ChEBI" id="CHEBI:29105"/>
    </ligand>
</feature>
<dbReference type="Gene3D" id="1.10.150.20">
    <property type="entry name" value="5' to 3' exonuclease, C-terminal subdomain"/>
    <property type="match status" value="2"/>
</dbReference>
<proteinExistence type="inferred from homology"/>
<dbReference type="NCBIfam" id="NF005932">
    <property type="entry name" value="PRK07956.1"/>
    <property type="match status" value="1"/>
</dbReference>
<dbReference type="PROSITE" id="PS50172">
    <property type="entry name" value="BRCT"/>
    <property type="match status" value="1"/>
</dbReference>
<accession>A0A2G6KER2</accession>
<dbReference type="CDD" id="cd00114">
    <property type="entry name" value="LIGANc"/>
    <property type="match status" value="1"/>
</dbReference>
<comment type="function">
    <text evidence="1 14">DNA ligase that catalyzes the formation of phosphodiester linkages between 5'-phosphoryl and 3'-hydroxyl groups in double-stranded DNA using NAD as a coenzyme and as the energy source for the reaction. It is essential for DNA replication and repair of damaged DNA.</text>
</comment>
<dbReference type="PANTHER" id="PTHR23389">
    <property type="entry name" value="CHROMOSOME TRANSMISSION FIDELITY FACTOR 18"/>
    <property type="match status" value="1"/>
</dbReference>
<keyword evidence="4 14" id="KW-0436">Ligase</keyword>
<dbReference type="Gene3D" id="1.10.287.610">
    <property type="entry name" value="Helix hairpin bin"/>
    <property type="match status" value="1"/>
</dbReference>
<comment type="caution">
    <text evidence="17">The sequence shown here is derived from an EMBL/GenBank/DDBJ whole genome shotgun (WGS) entry which is preliminary data.</text>
</comment>
<evidence type="ECO:0000256" key="15">
    <source>
        <dbReference type="RuleBase" id="RU000618"/>
    </source>
</evidence>
<feature type="binding site" evidence="14">
    <location>
        <position position="300"/>
    </location>
    <ligand>
        <name>NAD(+)</name>
        <dbReference type="ChEBI" id="CHEBI:57540"/>
    </ligand>
</feature>
<dbReference type="Pfam" id="PF03120">
    <property type="entry name" value="OB_DNA_ligase"/>
    <property type="match status" value="1"/>
</dbReference>
<feature type="binding site" evidence="14">
    <location>
        <position position="138"/>
    </location>
    <ligand>
        <name>NAD(+)</name>
        <dbReference type="ChEBI" id="CHEBI:57540"/>
    </ligand>
</feature>
<dbReference type="PROSITE" id="PS01055">
    <property type="entry name" value="DNA_LIGASE_N1"/>
    <property type="match status" value="1"/>
</dbReference>
<dbReference type="Pfam" id="PF12826">
    <property type="entry name" value="HHH_2"/>
    <property type="match status" value="1"/>
</dbReference>
<reference evidence="17 18" key="1">
    <citation type="submission" date="2017-10" db="EMBL/GenBank/DDBJ databases">
        <title>Novel microbial diversity and functional potential in the marine mammal oral microbiome.</title>
        <authorList>
            <person name="Dudek N.K."/>
            <person name="Sun C.L."/>
            <person name="Burstein D."/>
            <person name="Kantor R.S."/>
            <person name="Aliaga Goltsman D.S."/>
            <person name="Bik E.M."/>
            <person name="Thomas B.C."/>
            <person name="Banfield J.F."/>
            <person name="Relman D.A."/>
        </authorList>
    </citation>
    <scope>NUCLEOTIDE SEQUENCE [LARGE SCALE GENOMIC DNA]</scope>
    <source>
        <strain evidence="17">DOLJORAL78_47_16</strain>
    </source>
</reference>
<dbReference type="SMART" id="SM00532">
    <property type="entry name" value="LIGANc"/>
    <property type="match status" value="1"/>
</dbReference>
<dbReference type="InterPro" id="IPR001357">
    <property type="entry name" value="BRCT_dom"/>
</dbReference>
<dbReference type="GO" id="GO:0006260">
    <property type="term" value="P:DNA replication"/>
    <property type="evidence" value="ECO:0007669"/>
    <property type="project" value="UniProtKB-KW"/>
</dbReference>
<feature type="binding site" evidence="14">
    <location>
        <begin position="83"/>
        <end position="84"/>
    </location>
    <ligand>
        <name>NAD(+)</name>
        <dbReference type="ChEBI" id="CHEBI:57540"/>
    </ligand>
</feature>
<feature type="binding site" evidence="14">
    <location>
        <begin position="34"/>
        <end position="38"/>
    </location>
    <ligand>
        <name>NAD(+)</name>
        <dbReference type="ChEBI" id="CHEBI:57540"/>
    </ligand>
</feature>
<keyword evidence="9 14" id="KW-0460">Magnesium</keyword>
<dbReference type="InterPro" id="IPR033136">
    <property type="entry name" value="DNA_ligase_CS"/>
</dbReference>
<feature type="binding site" evidence="14">
    <location>
        <position position="324"/>
    </location>
    <ligand>
        <name>NAD(+)</name>
        <dbReference type="ChEBI" id="CHEBI:57540"/>
    </ligand>
</feature>
<dbReference type="InterPro" id="IPR041663">
    <property type="entry name" value="DisA/LigA_HHH"/>
</dbReference>
<dbReference type="FunFam" id="2.40.50.140:FF:000012">
    <property type="entry name" value="DNA ligase"/>
    <property type="match status" value="1"/>
</dbReference>
<dbReference type="FunFam" id="3.40.50.10190:FF:000054">
    <property type="entry name" value="DNA ligase"/>
    <property type="match status" value="1"/>
</dbReference>
<dbReference type="Proteomes" id="UP000230821">
    <property type="component" value="Unassembled WGS sequence"/>
</dbReference>
<comment type="catalytic activity">
    <reaction evidence="12 14 15">
        <text>NAD(+) + (deoxyribonucleotide)n-3'-hydroxyl + 5'-phospho-(deoxyribonucleotide)m = (deoxyribonucleotide)n+m + AMP + beta-nicotinamide D-nucleotide.</text>
        <dbReference type="EC" id="6.5.1.2"/>
    </reaction>
</comment>
<dbReference type="Gene3D" id="2.40.50.140">
    <property type="entry name" value="Nucleic acid-binding proteins"/>
    <property type="match status" value="1"/>
</dbReference>